<dbReference type="CDD" id="cd12148">
    <property type="entry name" value="fungal_TF_MHR"/>
    <property type="match status" value="1"/>
</dbReference>
<dbReference type="InterPro" id="IPR007219">
    <property type="entry name" value="XnlR_reg_dom"/>
</dbReference>
<dbReference type="InterPro" id="IPR052073">
    <property type="entry name" value="Amide_Lactam_Regulators"/>
</dbReference>
<keyword evidence="2" id="KW-0805">Transcription regulation</keyword>
<dbReference type="AlphaFoldDB" id="A0AAN6DRP3"/>
<feature type="compositionally biased region" description="Basic and acidic residues" evidence="6">
    <location>
        <begin position="115"/>
        <end position="142"/>
    </location>
</feature>
<evidence type="ECO:0000256" key="5">
    <source>
        <dbReference type="ARBA" id="ARBA00023242"/>
    </source>
</evidence>
<reference evidence="8" key="1">
    <citation type="journal article" date="2022" name="bioRxiv">
        <title>Deciphering the potential niche of two novel black yeast fungi from a biological soil crust based on their genomes, phenotypes, and melanin regulation.</title>
        <authorList>
            <consortium name="DOE Joint Genome Institute"/>
            <person name="Carr E.C."/>
            <person name="Barton Q."/>
            <person name="Grambo S."/>
            <person name="Sullivan M."/>
            <person name="Renfro C.M."/>
            <person name="Kuo A."/>
            <person name="Pangilinan J."/>
            <person name="Lipzen A."/>
            <person name="Keymanesh K."/>
            <person name="Savage E."/>
            <person name="Barry K."/>
            <person name="Grigoriev I.V."/>
            <person name="Riekhof W.R."/>
            <person name="Harris S.S."/>
        </authorList>
    </citation>
    <scope>NUCLEOTIDE SEQUENCE</scope>
    <source>
        <strain evidence="8">JF 03-4F</strain>
    </source>
</reference>
<evidence type="ECO:0000256" key="3">
    <source>
        <dbReference type="ARBA" id="ARBA00023125"/>
    </source>
</evidence>
<keyword evidence="3" id="KW-0238">DNA-binding</keyword>
<evidence type="ECO:0000259" key="7">
    <source>
        <dbReference type="SMART" id="SM00906"/>
    </source>
</evidence>
<feature type="domain" description="Xylanolytic transcriptional activator regulatory" evidence="7">
    <location>
        <begin position="327"/>
        <end position="400"/>
    </location>
</feature>
<dbReference type="GO" id="GO:0006351">
    <property type="term" value="P:DNA-templated transcription"/>
    <property type="evidence" value="ECO:0007669"/>
    <property type="project" value="InterPro"/>
</dbReference>
<evidence type="ECO:0000313" key="9">
    <source>
        <dbReference type="Proteomes" id="UP001203852"/>
    </source>
</evidence>
<accession>A0AAN6DRP3</accession>
<dbReference type="Pfam" id="PF04082">
    <property type="entry name" value="Fungal_trans"/>
    <property type="match status" value="1"/>
</dbReference>
<proteinExistence type="predicted"/>
<dbReference type="Proteomes" id="UP001203852">
    <property type="component" value="Unassembled WGS sequence"/>
</dbReference>
<feature type="region of interest" description="Disordered" evidence="6">
    <location>
        <begin position="619"/>
        <end position="660"/>
    </location>
</feature>
<dbReference type="SMART" id="SM00906">
    <property type="entry name" value="Fungal_trans"/>
    <property type="match status" value="1"/>
</dbReference>
<protein>
    <submittedName>
        <fullName evidence="8">Fungal-specific transcription factor domain-containing protein</fullName>
    </submittedName>
</protein>
<keyword evidence="1" id="KW-0862">Zinc</keyword>
<dbReference type="PANTHER" id="PTHR47171">
    <property type="entry name" value="FARA-RELATED"/>
    <property type="match status" value="1"/>
</dbReference>
<gene>
    <name evidence="8" type="ORF">EDD36DRAFT_421018</name>
</gene>
<sequence length="741" mass="83008">MALARGGLLHVKDATAVACVAMPQSMGRRALNAREAVRSIAGLSNPGALARIRGPDGRYILPEQKENQLWSPSNTGVSDTLAATDADRSEYAPAVMKTTRDPEIPLNLARLVGADHESHSGDESADRRETISPDGPHNKNNEMTEQDNARSNFVGESWYASYVLSTSAAGHSELHRPIERGQSSSAYSSPADGGSVVIDSRKRRSATKVPPSDLPSQHLTERLLEVYFQRFHVFCPILDRGTFLSSVRDGSVSITLLRSVLYIASVHCGPEIFHLMGYTTRLDAGDDLFSKACASFDADYESDRTTMVLASYLLHYYFGKPTSYRDTLWWLGNAIRSAECMGYHRSTKNSKMDARQKAQWKRIWWCLYIRDRQVCLSTGPPMSINDLDCDVEDLTMEDFPDESPETAQYIIGQVSLNKIDPVSNMFYCHCSPSRLSLSRDPSVRQIARREIQAAMEDWCAHASSSWEENHYLTLTLKVCYYYYIINLQQRLQRLCHKPFADHEGSTIVLEAASHVTTLVEDSLLYWSPEHFPMIYVSAIFSAMTAYVAEGGISDPSQLSQKLRPSLLALKQFEQYYIVARWIRNLLMDLTSRLNKTEARKRGHRPDDARIYRQVPSFRRQHGIESHSQTQFTDNNEQRTQPTENAYVADNPGSGGDASSYVYETSPFDPSFESPSGTSAAVLGSFLPDFMTNDFISQQFSPDGNGTIEFPSPSSFEYQHLHFLADLGLSGLGNPAFPETNQ</sequence>
<evidence type="ECO:0000256" key="1">
    <source>
        <dbReference type="ARBA" id="ARBA00022833"/>
    </source>
</evidence>
<dbReference type="GO" id="GO:0008270">
    <property type="term" value="F:zinc ion binding"/>
    <property type="evidence" value="ECO:0007669"/>
    <property type="project" value="InterPro"/>
</dbReference>
<evidence type="ECO:0000256" key="4">
    <source>
        <dbReference type="ARBA" id="ARBA00023163"/>
    </source>
</evidence>
<comment type="caution">
    <text evidence="8">The sequence shown here is derived from an EMBL/GenBank/DDBJ whole genome shotgun (WGS) entry which is preliminary data.</text>
</comment>
<organism evidence="8 9">
    <name type="scientific">Exophiala viscosa</name>
    <dbReference type="NCBI Taxonomy" id="2486360"/>
    <lineage>
        <taxon>Eukaryota</taxon>
        <taxon>Fungi</taxon>
        <taxon>Dikarya</taxon>
        <taxon>Ascomycota</taxon>
        <taxon>Pezizomycotina</taxon>
        <taxon>Eurotiomycetes</taxon>
        <taxon>Chaetothyriomycetidae</taxon>
        <taxon>Chaetothyriales</taxon>
        <taxon>Herpotrichiellaceae</taxon>
        <taxon>Exophiala</taxon>
    </lineage>
</organism>
<feature type="region of interest" description="Disordered" evidence="6">
    <location>
        <begin position="179"/>
        <end position="215"/>
    </location>
</feature>
<feature type="compositionally biased region" description="Polar residues" evidence="6">
    <location>
        <begin position="625"/>
        <end position="643"/>
    </location>
</feature>
<keyword evidence="9" id="KW-1185">Reference proteome</keyword>
<feature type="region of interest" description="Disordered" evidence="6">
    <location>
        <begin position="115"/>
        <end position="147"/>
    </location>
</feature>
<name>A0AAN6DRP3_9EURO</name>
<evidence type="ECO:0000256" key="6">
    <source>
        <dbReference type="SAM" id="MobiDB-lite"/>
    </source>
</evidence>
<dbReference type="PANTHER" id="PTHR47171:SF1">
    <property type="entry name" value="ZN(II)2CYS6 TRANSCRIPTION FACTOR (EUROFUNG)"/>
    <property type="match status" value="1"/>
</dbReference>
<dbReference type="GO" id="GO:0003677">
    <property type="term" value="F:DNA binding"/>
    <property type="evidence" value="ECO:0007669"/>
    <property type="project" value="UniProtKB-KW"/>
</dbReference>
<keyword evidence="5" id="KW-0539">Nucleus</keyword>
<evidence type="ECO:0000313" key="8">
    <source>
        <dbReference type="EMBL" id="KAI1610996.1"/>
    </source>
</evidence>
<keyword evidence="4" id="KW-0804">Transcription</keyword>
<evidence type="ECO:0000256" key="2">
    <source>
        <dbReference type="ARBA" id="ARBA00023015"/>
    </source>
</evidence>
<dbReference type="EMBL" id="MU404357">
    <property type="protein sequence ID" value="KAI1610996.1"/>
    <property type="molecule type" value="Genomic_DNA"/>
</dbReference>